<dbReference type="STRING" id="1802730.A2591_01440"/>
<evidence type="ECO:0008006" key="3">
    <source>
        <dbReference type="Google" id="ProtNLM"/>
    </source>
</evidence>
<dbReference type="PANTHER" id="PTHR34387:SF1">
    <property type="entry name" value="PERIPLASMIC IMMUNOGENIC PROTEIN"/>
    <property type="match status" value="1"/>
</dbReference>
<dbReference type="PANTHER" id="PTHR34387">
    <property type="entry name" value="SLR1258 PROTEIN"/>
    <property type="match status" value="1"/>
</dbReference>
<dbReference type="Gene3D" id="3.30.110.170">
    <property type="entry name" value="Protein of unknown function (DUF541), domain 1"/>
    <property type="match status" value="1"/>
</dbReference>
<dbReference type="InterPro" id="IPR007497">
    <property type="entry name" value="SIMPL/DUF541"/>
</dbReference>
<dbReference type="InterPro" id="IPR052022">
    <property type="entry name" value="26kDa_periplasmic_antigen"/>
</dbReference>
<organism evidence="1 2">
    <name type="scientific">Candidatus Yonathbacteria bacterium RIFOXYD1_FULL_52_36</name>
    <dbReference type="NCBI Taxonomy" id="1802730"/>
    <lineage>
        <taxon>Bacteria</taxon>
        <taxon>Candidatus Yonathiibacteriota</taxon>
    </lineage>
</organism>
<protein>
    <recommendedName>
        <fullName evidence="3">DUF541 domain-containing protein</fullName>
    </recommendedName>
</protein>
<accession>A0A1G2SMX0</accession>
<dbReference type="EMBL" id="MHUZ01000010">
    <property type="protein sequence ID" value="OHA86038.1"/>
    <property type="molecule type" value="Genomic_DNA"/>
</dbReference>
<dbReference type="AlphaFoldDB" id="A0A1G2SMX0"/>
<proteinExistence type="predicted"/>
<evidence type="ECO:0000313" key="1">
    <source>
        <dbReference type="EMBL" id="OHA86038.1"/>
    </source>
</evidence>
<dbReference type="Pfam" id="PF04402">
    <property type="entry name" value="SIMPL"/>
    <property type="match status" value="1"/>
</dbReference>
<dbReference type="Gene3D" id="3.30.70.2970">
    <property type="entry name" value="Protein of unknown function (DUF541), domain 2"/>
    <property type="match status" value="1"/>
</dbReference>
<dbReference type="GO" id="GO:0006974">
    <property type="term" value="P:DNA damage response"/>
    <property type="evidence" value="ECO:0007669"/>
    <property type="project" value="TreeGrafter"/>
</dbReference>
<dbReference type="Proteomes" id="UP000178168">
    <property type="component" value="Unassembled WGS sequence"/>
</dbReference>
<name>A0A1G2SMX0_9BACT</name>
<reference evidence="1 2" key="1">
    <citation type="journal article" date="2016" name="Nat. Commun.">
        <title>Thousands of microbial genomes shed light on interconnected biogeochemical processes in an aquifer system.</title>
        <authorList>
            <person name="Anantharaman K."/>
            <person name="Brown C.T."/>
            <person name="Hug L.A."/>
            <person name="Sharon I."/>
            <person name="Castelle C.J."/>
            <person name="Probst A.J."/>
            <person name="Thomas B.C."/>
            <person name="Singh A."/>
            <person name="Wilkins M.J."/>
            <person name="Karaoz U."/>
            <person name="Brodie E.L."/>
            <person name="Williams K.H."/>
            <person name="Hubbard S.S."/>
            <person name="Banfield J.F."/>
        </authorList>
    </citation>
    <scope>NUCLEOTIDE SEQUENCE [LARGE SCALE GENOMIC DNA]</scope>
</reference>
<gene>
    <name evidence="1" type="ORF">A2591_01440</name>
</gene>
<comment type="caution">
    <text evidence="1">The sequence shown here is derived from an EMBL/GenBank/DDBJ whole genome shotgun (WGS) entry which is preliminary data.</text>
</comment>
<evidence type="ECO:0000313" key="2">
    <source>
        <dbReference type="Proteomes" id="UP000178168"/>
    </source>
</evidence>
<sequence length="273" mass="29410">MEERNMGGGMMNSMGRHRGVIVVLLIVLTAFFAVKTIGEIKKVGVIGKDIAPQAVISVSGDAERFMKPDTATVSFTVRMDAKTVSAAQEEVTKKANAAIDALKALGVEEKDIKTISYNINPKYEWNTSVYPCSDYRCPPGKQVLVGYEVSHSSEVKIRKIDDTGAVLGKLGELQVTEVGTVAFSIEDEDKVRAEARAEAIKEAREKANKLADDLGVSLVRIVSFSENGGGSPIYYAKAMDAYGMGGAESAPVPQIPTGENQIISNVTINYEVR</sequence>